<dbReference type="Pfam" id="PF00581">
    <property type="entry name" value="Rhodanese"/>
    <property type="match status" value="1"/>
</dbReference>
<evidence type="ECO:0000313" key="3">
    <source>
        <dbReference type="Proteomes" id="UP000297890"/>
    </source>
</evidence>
<gene>
    <name evidence="2" type="ORF">E4680_06045</name>
</gene>
<reference evidence="2 3" key="1">
    <citation type="journal article" date="2019" name="ISME J.">
        <title>Candidatus Macondimonas diazotrophica, a novel gammaproteobacterial genus dominating crude-oil-contaminated coastal sediments.</title>
        <authorList>
            <person name="Karthikeyan S."/>
            <person name="Konstantinidis K."/>
        </authorList>
    </citation>
    <scope>NUCLEOTIDE SEQUENCE [LARGE SCALE GENOMIC DNA]</scope>
    <source>
        <strain evidence="2 3">KTK01</strain>
    </source>
</reference>
<evidence type="ECO:0000313" key="2">
    <source>
        <dbReference type="EMBL" id="TFZ82838.1"/>
    </source>
</evidence>
<dbReference type="PANTHER" id="PTHR43031">
    <property type="entry name" value="FAD-DEPENDENT OXIDOREDUCTASE"/>
    <property type="match status" value="1"/>
</dbReference>
<proteinExistence type="predicted"/>
<name>A0A4Z0FAG4_9GAMM</name>
<dbReference type="InterPro" id="IPR050229">
    <property type="entry name" value="GlpE_sulfurtransferase"/>
</dbReference>
<sequence length="105" mass="11894">MQSIDVQSLASWLAEDAPPLLLDVREDWEYAIVHLPGCLLIPMGQIQARWESIPRDRPMVVYCHHGLRSAQVVNFLSSRGFDSIYNLTGGIDAWSAQIDPDLPRY</sequence>
<dbReference type="EMBL" id="SRIO01000006">
    <property type="protein sequence ID" value="TFZ82838.1"/>
    <property type="molecule type" value="Genomic_DNA"/>
</dbReference>
<dbReference type="SMART" id="SM00450">
    <property type="entry name" value="RHOD"/>
    <property type="match status" value="1"/>
</dbReference>
<protein>
    <submittedName>
        <fullName evidence="2">Sulfurtransferase</fullName>
    </submittedName>
</protein>
<evidence type="ECO:0000259" key="1">
    <source>
        <dbReference type="PROSITE" id="PS50206"/>
    </source>
</evidence>
<feature type="domain" description="Rhodanese" evidence="1">
    <location>
        <begin position="15"/>
        <end position="103"/>
    </location>
</feature>
<dbReference type="GO" id="GO:0016740">
    <property type="term" value="F:transferase activity"/>
    <property type="evidence" value="ECO:0007669"/>
    <property type="project" value="UniProtKB-KW"/>
</dbReference>
<dbReference type="PROSITE" id="PS50206">
    <property type="entry name" value="RHODANESE_3"/>
    <property type="match status" value="1"/>
</dbReference>
<dbReference type="OrthoDB" id="9811849at2"/>
<accession>A0A4Z0FAG4</accession>
<dbReference type="SUPFAM" id="SSF52821">
    <property type="entry name" value="Rhodanese/Cell cycle control phosphatase"/>
    <property type="match status" value="1"/>
</dbReference>
<organism evidence="2 3">
    <name type="scientific">Candidatus Macondimonas diazotrophica</name>
    <dbReference type="NCBI Taxonomy" id="2305248"/>
    <lineage>
        <taxon>Bacteria</taxon>
        <taxon>Pseudomonadati</taxon>
        <taxon>Pseudomonadota</taxon>
        <taxon>Gammaproteobacteria</taxon>
        <taxon>Chromatiales</taxon>
        <taxon>Ectothiorhodospiraceae</taxon>
        <taxon>Candidatus Macondimonas</taxon>
    </lineage>
</organism>
<dbReference type="Proteomes" id="UP000297890">
    <property type="component" value="Unassembled WGS sequence"/>
</dbReference>
<dbReference type="AlphaFoldDB" id="A0A4Z0FAG4"/>
<dbReference type="InterPro" id="IPR001763">
    <property type="entry name" value="Rhodanese-like_dom"/>
</dbReference>
<keyword evidence="2" id="KW-0808">Transferase</keyword>
<dbReference type="RefSeq" id="WP_135281508.1">
    <property type="nucleotide sequence ID" value="NZ_SRIO01000006.1"/>
</dbReference>
<dbReference type="Gene3D" id="3.40.250.10">
    <property type="entry name" value="Rhodanese-like domain"/>
    <property type="match status" value="1"/>
</dbReference>
<comment type="caution">
    <text evidence="2">The sequence shown here is derived from an EMBL/GenBank/DDBJ whole genome shotgun (WGS) entry which is preliminary data.</text>
</comment>
<dbReference type="InterPro" id="IPR036873">
    <property type="entry name" value="Rhodanese-like_dom_sf"/>
</dbReference>
<dbReference type="PANTHER" id="PTHR43031:SF17">
    <property type="entry name" value="SULFURTRANSFERASE YTWF-RELATED"/>
    <property type="match status" value="1"/>
</dbReference>
<keyword evidence="3" id="KW-1185">Reference proteome</keyword>